<feature type="transmembrane region" description="Helical" evidence="5">
    <location>
        <begin position="402"/>
        <end position="424"/>
    </location>
</feature>
<dbReference type="GO" id="GO:0016874">
    <property type="term" value="F:ligase activity"/>
    <property type="evidence" value="ECO:0007669"/>
    <property type="project" value="UniProtKB-KW"/>
</dbReference>
<dbReference type="InterPro" id="IPR051533">
    <property type="entry name" value="WaaL-like"/>
</dbReference>
<feature type="transmembrane region" description="Helical" evidence="5">
    <location>
        <begin position="230"/>
        <end position="250"/>
    </location>
</feature>
<evidence type="ECO:0000313" key="8">
    <source>
        <dbReference type="Proteomes" id="UP000325055"/>
    </source>
</evidence>
<keyword evidence="3 5" id="KW-1133">Transmembrane helix</keyword>
<feature type="transmembrane region" description="Helical" evidence="5">
    <location>
        <begin position="33"/>
        <end position="54"/>
    </location>
</feature>
<organism evidence="7 8">
    <name type="scientific">Bacteroides cellulosilyticus</name>
    <dbReference type="NCBI Taxonomy" id="246787"/>
    <lineage>
        <taxon>Bacteria</taxon>
        <taxon>Pseudomonadati</taxon>
        <taxon>Bacteroidota</taxon>
        <taxon>Bacteroidia</taxon>
        <taxon>Bacteroidales</taxon>
        <taxon>Bacteroidaceae</taxon>
        <taxon>Bacteroides</taxon>
    </lineage>
</organism>
<evidence type="ECO:0000256" key="5">
    <source>
        <dbReference type="SAM" id="Phobius"/>
    </source>
</evidence>
<proteinExistence type="predicted"/>
<comment type="subcellular location">
    <subcellularLocation>
        <location evidence="1">Membrane</location>
        <topology evidence="1">Multi-pass membrane protein</topology>
    </subcellularLocation>
</comment>
<keyword evidence="7" id="KW-0436">Ligase</keyword>
<dbReference type="PANTHER" id="PTHR37422:SF13">
    <property type="entry name" value="LIPOPOLYSACCHARIDE BIOSYNTHESIS PROTEIN PA4999-RELATED"/>
    <property type="match status" value="1"/>
</dbReference>
<evidence type="ECO:0000256" key="1">
    <source>
        <dbReference type="ARBA" id="ARBA00004141"/>
    </source>
</evidence>
<feature type="transmembrane region" description="Helical" evidence="5">
    <location>
        <begin position="110"/>
        <end position="131"/>
    </location>
</feature>
<comment type="caution">
    <text evidence="7">The sequence shown here is derived from an EMBL/GenBank/DDBJ whole genome shotgun (WGS) entry which is preliminary data.</text>
</comment>
<feature type="transmembrane region" description="Helical" evidence="5">
    <location>
        <begin position="151"/>
        <end position="173"/>
    </location>
</feature>
<dbReference type="RefSeq" id="WP_149950187.1">
    <property type="nucleotide sequence ID" value="NZ_RCXI01000016.1"/>
</dbReference>
<feature type="domain" description="O-antigen ligase-related" evidence="6">
    <location>
        <begin position="188"/>
        <end position="332"/>
    </location>
</feature>
<reference evidence="7 8" key="1">
    <citation type="journal article" date="2019" name="Nat. Med.">
        <title>A library of human gut bacterial isolates paired with longitudinal multiomics data enables mechanistic microbiome research.</title>
        <authorList>
            <person name="Poyet M."/>
            <person name="Groussin M."/>
            <person name="Gibbons S.M."/>
            <person name="Avila-Pacheco J."/>
            <person name="Jiang X."/>
            <person name="Kearney S.M."/>
            <person name="Perrotta A.R."/>
            <person name="Berdy B."/>
            <person name="Zhao S."/>
            <person name="Lieberman T.D."/>
            <person name="Swanson P.K."/>
            <person name="Smith M."/>
            <person name="Roesemann S."/>
            <person name="Alexander J.E."/>
            <person name="Rich S.A."/>
            <person name="Livny J."/>
            <person name="Vlamakis H."/>
            <person name="Clish C."/>
            <person name="Bullock K."/>
            <person name="Deik A."/>
            <person name="Scott J."/>
            <person name="Pierce K.A."/>
            <person name="Xavier R.J."/>
            <person name="Alm E.J."/>
        </authorList>
    </citation>
    <scope>NUCLEOTIDE SEQUENCE [LARGE SCALE GENOMIC DNA]</scope>
    <source>
        <strain evidence="7 8">BIOML-A7</strain>
    </source>
</reference>
<evidence type="ECO:0000313" key="7">
    <source>
        <dbReference type="EMBL" id="KAA5406392.1"/>
    </source>
</evidence>
<feature type="transmembrane region" description="Helical" evidence="5">
    <location>
        <begin position="371"/>
        <end position="390"/>
    </location>
</feature>
<feature type="transmembrane region" description="Helical" evidence="5">
    <location>
        <begin position="61"/>
        <end position="79"/>
    </location>
</feature>
<dbReference type="PANTHER" id="PTHR37422">
    <property type="entry name" value="TEICHURONIC ACID BIOSYNTHESIS PROTEIN TUAE"/>
    <property type="match status" value="1"/>
</dbReference>
<evidence type="ECO:0000256" key="4">
    <source>
        <dbReference type="ARBA" id="ARBA00023136"/>
    </source>
</evidence>
<dbReference type="EMBL" id="VVYW01000015">
    <property type="protein sequence ID" value="KAA5406392.1"/>
    <property type="molecule type" value="Genomic_DNA"/>
</dbReference>
<protein>
    <submittedName>
        <fullName evidence="7">O-antigen ligase family protein</fullName>
    </submittedName>
</protein>
<gene>
    <name evidence="7" type="ORF">F2Y86_18025</name>
</gene>
<feature type="transmembrane region" description="Helical" evidence="5">
    <location>
        <begin position="85"/>
        <end position="103"/>
    </location>
</feature>
<feature type="transmembrane region" description="Helical" evidence="5">
    <location>
        <begin position="180"/>
        <end position="197"/>
    </location>
</feature>
<feature type="transmembrane region" description="Helical" evidence="5">
    <location>
        <begin position="203"/>
        <end position="218"/>
    </location>
</feature>
<evidence type="ECO:0000259" key="6">
    <source>
        <dbReference type="Pfam" id="PF04932"/>
    </source>
</evidence>
<feature type="transmembrane region" description="Helical" evidence="5">
    <location>
        <begin position="348"/>
        <end position="365"/>
    </location>
</feature>
<dbReference type="Proteomes" id="UP000325055">
    <property type="component" value="Unassembled WGS sequence"/>
</dbReference>
<evidence type="ECO:0000256" key="3">
    <source>
        <dbReference type="ARBA" id="ARBA00022989"/>
    </source>
</evidence>
<dbReference type="GO" id="GO:0016020">
    <property type="term" value="C:membrane"/>
    <property type="evidence" value="ECO:0007669"/>
    <property type="project" value="UniProtKB-SubCell"/>
</dbReference>
<dbReference type="Pfam" id="PF04932">
    <property type="entry name" value="Wzy_C"/>
    <property type="match status" value="1"/>
</dbReference>
<evidence type="ECO:0000256" key="2">
    <source>
        <dbReference type="ARBA" id="ARBA00022692"/>
    </source>
</evidence>
<keyword evidence="2 5" id="KW-0812">Transmembrane</keyword>
<keyword evidence="4 5" id="KW-0472">Membrane</keyword>
<feature type="transmembrane region" description="Helical" evidence="5">
    <location>
        <begin position="324"/>
        <end position="341"/>
    </location>
</feature>
<name>A0A5M6A610_9BACE</name>
<dbReference type="AlphaFoldDB" id="A0A5M6A610"/>
<accession>A0A5M6A610</accession>
<sequence>MKITIDHIVSILLGLVVLASVSGLPPEIFSHTKTFAIFGVAGIFLLMSIFFFVVLKKNIKLSKLDLVSFGFFVFYLINFSDLDSLWNIGCSCLLLLFVVVRFMRKIHYAVLFKICLCAVALLAGWGYLQYFECISSKSDFFLLTGPFHNPAVLAIMLSLLLGVVYNSVISFYGYFKRCHILLVFTIIILFFGTSLLILTYSRASYLALLVSILYNFYRQFVANKQIKTQILYLIGILLFILITIGGTYHLKPKSADGRLLVWKVSWEMIQDKPLTGFGKGGFAANYLYYQADYMKSSASSAEKALAGSTHLAFNELLCIVVERGLIGLLVYLTFIVGVCLSYRDRTRISLVLKSLLIGFIIWSMFAYPDQVFPILTLWIIGMACYLNQSSRSKNCFLSIHKAASIVLITVVYCASFFLCTKVWIKWNTYHNLYICLNAHNFREVFKQTGYFIDFRKEMKGDISFLYLYCKLAQMENQDKEFIHTVHYLEEKFPSPDLLLMKGDYLKEKGLWREAETAYKLAAYMVPTLQIPRGKLVFLYNEIGRKKEAVEIAREILTEHVKVYGFDTFKLHRELKKIFEDELK</sequence>
<dbReference type="InterPro" id="IPR007016">
    <property type="entry name" value="O-antigen_ligase-rel_domated"/>
</dbReference>